<protein>
    <submittedName>
        <fullName evidence="2">Uncharacterized protein</fullName>
    </submittedName>
</protein>
<evidence type="ECO:0000256" key="1">
    <source>
        <dbReference type="SAM" id="MobiDB-lite"/>
    </source>
</evidence>
<proteinExistence type="predicted"/>
<dbReference type="OrthoDB" id="1261026at2"/>
<feature type="region of interest" description="Disordered" evidence="1">
    <location>
        <begin position="123"/>
        <end position="168"/>
    </location>
</feature>
<gene>
    <name evidence="2" type="ORF">ACM44_06020</name>
</gene>
<dbReference type="PATRIC" id="fig|1304281.5.peg.1290"/>
<reference evidence="2 3" key="1">
    <citation type="journal article" date="2004" name="Int. J. Syst. Evol. Microbiol.">
        <title>Kaistella koreensis gen. nov., sp. nov., a novel member of the Chryseobacterium-Bergeyella-Riemerella branch.</title>
        <authorList>
            <person name="Kim M.K."/>
            <person name="Im W.T."/>
            <person name="Shin Y.K."/>
            <person name="Lim J.H."/>
            <person name="Kim S.H."/>
            <person name="Lee B.C."/>
            <person name="Park M.Y."/>
            <person name="Lee K.Y."/>
            <person name="Lee S.T."/>
        </authorList>
    </citation>
    <scope>NUCLEOTIDE SEQUENCE [LARGE SCALE GENOMIC DNA]</scope>
    <source>
        <strain evidence="2 3">CCUG 49689</strain>
    </source>
</reference>
<keyword evidence="3" id="KW-1185">Reference proteome</keyword>
<name>A0A0J7J0H6_9FLAO</name>
<dbReference type="AlphaFoldDB" id="A0A0J7J0H6"/>
<evidence type="ECO:0000313" key="2">
    <source>
        <dbReference type="EMBL" id="KMQ71767.1"/>
    </source>
</evidence>
<organism evidence="2 3">
    <name type="scientific">Chryseobacterium koreense CCUG 49689</name>
    <dbReference type="NCBI Taxonomy" id="1304281"/>
    <lineage>
        <taxon>Bacteria</taxon>
        <taxon>Pseudomonadati</taxon>
        <taxon>Bacteroidota</taxon>
        <taxon>Flavobacteriia</taxon>
        <taxon>Flavobacteriales</taxon>
        <taxon>Weeksellaceae</taxon>
        <taxon>Chryseobacterium group</taxon>
        <taxon>Chryseobacterium</taxon>
    </lineage>
</organism>
<comment type="caution">
    <text evidence="2">The sequence shown here is derived from an EMBL/GenBank/DDBJ whole genome shotgun (WGS) entry which is preliminary data.</text>
</comment>
<dbReference type="RefSeq" id="WP_152669307.1">
    <property type="nucleotide sequence ID" value="NZ_LFNG01000006.1"/>
</dbReference>
<dbReference type="Proteomes" id="UP000035900">
    <property type="component" value="Unassembled WGS sequence"/>
</dbReference>
<dbReference type="EMBL" id="LFNG01000006">
    <property type="protein sequence ID" value="KMQ71767.1"/>
    <property type="molecule type" value="Genomic_DNA"/>
</dbReference>
<evidence type="ECO:0000313" key="3">
    <source>
        <dbReference type="Proteomes" id="UP000035900"/>
    </source>
</evidence>
<sequence>MKKLLMTLSLGVFIFGYSQSDYYNDYQRSINAVDWTDVITSLALSQTQQNQLLSLNSQYPNYDSWNRVYGNNPVRWRTDRYSKMEEIMGKDKYMKFKNKYYKGQNPVAVYNRNKNNYKKYQNSKYKKYKSQNDQGENSNKMKEYKKRKNDKDGSYRWIRKNKSNKDRD</sequence>
<accession>A0A0J7J0H6</accession>
<dbReference type="STRING" id="1304281.ACM44_06020"/>